<dbReference type="GO" id="GO:0004000">
    <property type="term" value="F:adenosine deaminase activity"/>
    <property type="evidence" value="ECO:0007669"/>
    <property type="project" value="UniProtKB-ARBA"/>
</dbReference>
<evidence type="ECO:0000256" key="2">
    <source>
        <dbReference type="ARBA" id="ARBA00006676"/>
    </source>
</evidence>
<evidence type="ECO:0000313" key="10">
    <source>
        <dbReference type="Proteomes" id="UP000269289"/>
    </source>
</evidence>
<name>A0A3M2JC03_9CELL</name>
<keyword evidence="7" id="KW-0546">Nucleotide metabolism</keyword>
<keyword evidence="5 9" id="KW-0378">Hydrolase</keyword>
<dbReference type="SUPFAM" id="SSF51556">
    <property type="entry name" value="Metallo-dependent hydrolases"/>
    <property type="match status" value="1"/>
</dbReference>
<dbReference type="PANTHER" id="PTHR11409:SF43">
    <property type="entry name" value="ADENOSINE DEAMINASE"/>
    <property type="match status" value="1"/>
</dbReference>
<feature type="domain" description="Adenosine deaminase" evidence="8">
    <location>
        <begin position="12"/>
        <end position="350"/>
    </location>
</feature>
<comment type="cofactor">
    <cofactor evidence="1">
        <name>Zn(2+)</name>
        <dbReference type="ChEBI" id="CHEBI:29105"/>
    </cofactor>
</comment>
<sequence length="364" mass="38649">MTVTFEQIVALPKVVLHDHLDGGVRAATVVDLAAQAGHTLPTTDVDALADWFHQQATSGSLEAYIDTFVHTAGVMQTADALRRVAREAVEDLAADGVVYAEERFAPELHQSGGLSLQQAVDAVLEGLRAGEESAAAQGRTIRTGLLVCAMRQSDRADEVAALVLANRDRGVVGFDIAGPESGFPASALGAAFAQLRAARMPVTVHAGEAAGAESVDQAVDVGALRLGHGVRLVDDVHVPDDGGEPRLGRLAHWVRDRRIALEVCPSSNLQTGAATSVATHPVTTLLRLGFAVTVNTDNRLQSRTSLSRELHLLVTEAGWTLDDVRTVTLTAARHAFVHEDERQHLIDRVILPGHAPTGTGRHRA</sequence>
<dbReference type="InterPro" id="IPR032466">
    <property type="entry name" value="Metal_Hydrolase"/>
</dbReference>
<dbReference type="InterPro" id="IPR006330">
    <property type="entry name" value="Ado/ade_deaminase"/>
</dbReference>
<dbReference type="FunFam" id="3.20.20.140:FF:000020">
    <property type="entry name" value="Adenosine deaminase"/>
    <property type="match status" value="1"/>
</dbReference>
<dbReference type="EC" id="3.5.4.4" evidence="3"/>
<dbReference type="InterPro" id="IPR001365">
    <property type="entry name" value="A_deaminase_dom"/>
</dbReference>
<dbReference type="NCBIfam" id="NF006847">
    <property type="entry name" value="PRK09358.1-2"/>
    <property type="match status" value="1"/>
</dbReference>
<keyword evidence="10" id="KW-1185">Reference proteome</keyword>
<dbReference type="PANTHER" id="PTHR11409">
    <property type="entry name" value="ADENOSINE DEAMINASE"/>
    <property type="match status" value="1"/>
</dbReference>
<evidence type="ECO:0000256" key="6">
    <source>
        <dbReference type="ARBA" id="ARBA00022833"/>
    </source>
</evidence>
<dbReference type="Proteomes" id="UP000269289">
    <property type="component" value="Unassembled WGS sequence"/>
</dbReference>
<keyword evidence="6" id="KW-0862">Zinc</keyword>
<evidence type="ECO:0000256" key="3">
    <source>
        <dbReference type="ARBA" id="ARBA00012784"/>
    </source>
</evidence>
<proteinExistence type="inferred from homology"/>
<dbReference type="GO" id="GO:0006154">
    <property type="term" value="P:adenosine catabolic process"/>
    <property type="evidence" value="ECO:0007669"/>
    <property type="project" value="TreeGrafter"/>
</dbReference>
<dbReference type="AlphaFoldDB" id="A0A3M2JC03"/>
<reference evidence="9 10" key="1">
    <citation type="submission" date="2018-10" db="EMBL/GenBank/DDBJ databases">
        <title>Isolation, diversity and antifungal activity of actinobacteria from wheat.</title>
        <authorList>
            <person name="Han C."/>
        </authorList>
    </citation>
    <scope>NUCLEOTIDE SEQUENCE [LARGE SCALE GENOMIC DNA]</scope>
    <source>
        <strain evidence="9 10">NEAU-YY56</strain>
    </source>
</reference>
<organism evidence="9 10">
    <name type="scientific">Cellulomonas triticagri</name>
    <dbReference type="NCBI Taxonomy" id="2483352"/>
    <lineage>
        <taxon>Bacteria</taxon>
        <taxon>Bacillati</taxon>
        <taxon>Actinomycetota</taxon>
        <taxon>Actinomycetes</taxon>
        <taxon>Micrococcales</taxon>
        <taxon>Cellulomonadaceae</taxon>
        <taxon>Cellulomonas</taxon>
    </lineage>
</organism>
<protein>
    <recommendedName>
        <fullName evidence="3">adenosine deaminase</fullName>
        <ecNumber evidence="3">3.5.4.4</ecNumber>
    </recommendedName>
</protein>
<evidence type="ECO:0000256" key="7">
    <source>
        <dbReference type="ARBA" id="ARBA00023080"/>
    </source>
</evidence>
<dbReference type="Gene3D" id="3.20.20.140">
    <property type="entry name" value="Metal-dependent hydrolases"/>
    <property type="match status" value="1"/>
</dbReference>
<evidence type="ECO:0000256" key="5">
    <source>
        <dbReference type="ARBA" id="ARBA00022801"/>
    </source>
</evidence>
<dbReference type="EMBL" id="RFFI01000063">
    <property type="protein sequence ID" value="RMI09043.1"/>
    <property type="molecule type" value="Genomic_DNA"/>
</dbReference>
<comment type="similarity">
    <text evidence="2">Belongs to the metallo-dependent hydrolases superfamily. Adenosine and AMP deaminases family.</text>
</comment>
<dbReference type="OrthoDB" id="9779574at2"/>
<dbReference type="Pfam" id="PF00962">
    <property type="entry name" value="A_deaminase"/>
    <property type="match status" value="1"/>
</dbReference>
<evidence type="ECO:0000313" key="9">
    <source>
        <dbReference type="EMBL" id="RMI09043.1"/>
    </source>
</evidence>
<dbReference type="GO" id="GO:0009117">
    <property type="term" value="P:nucleotide metabolic process"/>
    <property type="evidence" value="ECO:0007669"/>
    <property type="project" value="UniProtKB-KW"/>
</dbReference>
<comment type="caution">
    <text evidence="9">The sequence shown here is derived from an EMBL/GenBank/DDBJ whole genome shotgun (WGS) entry which is preliminary data.</text>
</comment>
<dbReference type="GO" id="GO:0046103">
    <property type="term" value="P:inosine biosynthetic process"/>
    <property type="evidence" value="ECO:0007669"/>
    <property type="project" value="TreeGrafter"/>
</dbReference>
<keyword evidence="4" id="KW-0479">Metal-binding</keyword>
<evidence type="ECO:0000256" key="4">
    <source>
        <dbReference type="ARBA" id="ARBA00022723"/>
    </source>
</evidence>
<evidence type="ECO:0000256" key="1">
    <source>
        <dbReference type="ARBA" id="ARBA00001947"/>
    </source>
</evidence>
<dbReference type="RefSeq" id="WP_122149687.1">
    <property type="nucleotide sequence ID" value="NZ_RFFI01000063.1"/>
</dbReference>
<dbReference type="NCBIfam" id="TIGR01430">
    <property type="entry name" value="aden_deam"/>
    <property type="match status" value="1"/>
</dbReference>
<dbReference type="GO" id="GO:0046872">
    <property type="term" value="F:metal ion binding"/>
    <property type="evidence" value="ECO:0007669"/>
    <property type="project" value="UniProtKB-KW"/>
</dbReference>
<dbReference type="GO" id="GO:0005829">
    <property type="term" value="C:cytosol"/>
    <property type="evidence" value="ECO:0007669"/>
    <property type="project" value="TreeGrafter"/>
</dbReference>
<accession>A0A3M2JC03</accession>
<dbReference type="GO" id="GO:0043103">
    <property type="term" value="P:hypoxanthine salvage"/>
    <property type="evidence" value="ECO:0007669"/>
    <property type="project" value="TreeGrafter"/>
</dbReference>
<evidence type="ECO:0000259" key="8">
    <source>
        <dbReference type="Pfam" id="PF00962"/>
    </source>
</evidence>
<gene>
    <name evidence="9" type="ORF">EBM89_12045</name>
</gene>